<dbReference type="Proteomes" id="UP001174677">
    <property type="component" value="Chromosome 7"/>
</dbReference>
<keyword evidence="7 9" id="KW-0221">Differentiation</keyword>
<proteinExistence type="inferred from homology"/>
<evidence type="ECO:0000256" key="9">
    <source>
        <dbReference type="RuleBase" id="RU368031"/>
    </source>
</evidence>
<comment type="similarity">
    <text evidence="2 9">Belongs to the phytosulfokine family.</text>
</comment>
<dbReference type="EMBL" id="JARPOI010000007">
    <property type="protein sequence ID" value="KAJ9177397.1"/>
    <property type="molecule type" value="Genomic_DNA"/>
</dbReference>
<comment type="function">
    <text evidence="9">Promotes plant cell differentiation, organogenesis and somatic embryogenesis as well as cell proliferation.</text>
</comment>
<comment type="PTM">
    <text evidence="9">Sulfation is important for activity and for the binding to a putative membrane receptor.</text>
</comment>
<evidence type="ECO:0000313" key="11">
    <source>
        <dbReference type="EMBL" id="KAJ9177397.1"/>
    </source>
</evidence>
<accession>A0ABQ9MAT1</accession>
<gene>
    <name evidence="11" type="ORF">P3X46_012620</name>
</gene>
<sequence length="120" mass="13479">MQKQNKSVAIPPPTHDFQTLFLGIYSCGNLKREKRKMVKLKVATLFILVTLILSSTAPLTYSARHEPGFSIGSLAKDQQQDVDEAEVVEESCEGAGEEQCLMRRTLAAHIDYIYTQKHKP</sequence>
<keyword evidence="8 9" id="KW-0339">Growth factor</keyword>
<comment type="PTM">
    <text evidence="9">PSK-alpha is produced by endopeptidase digestion. PSK-beta is produced from PSK-alpha by exopeptidase digestion.</text>
</comment>
<keyword evidence="12" id="KW-1185">Reference proteome</keyword>
<keyword evidence="10" id="KW-0472">Membrane</keyword>
<keyword evidence="10" id="KW-1133">Transmembrane helix</keyword>
<comment type="subcellular location">
    <subcellularLocation>
        <location evidence="1 9">Secreted</location>
    </subcellularLocation>
</comment>
<dbReference type="PROSITE" id="PS51257">
    <property type="entry name" value="PROKAR_LIPOPROTEIN"/>
    <property type="match status" value="1"/>
</dbReference>
<reference evidence="11" key="1">
    <citation type="journal article" date="2023" name="Plant Biotechnol. J.">
        <title>Chromosome-level wild Hevea brasiliensis genome provides new tools for genomic-assisted breeding and valuable loci to elevate rubber yield.</title>
        <authorList>
            <person name="Cheng H."/>
            <person name="Song X."/>
            <person name="Hu Y."/>
            <person name="Wu T."/>
            <person name="Yang Q."/>
            <person name="An Z."/>
            <person name="Feng S."/>
            <person name="Deng Z."/>
            <person name="Wu W."/>
            <person name="Zeng X."/>
            <person name="Tu M."/>
            <person name="Wang X."/>
            <person name="Huang H."/>
        </authorList>
    </citation>
    <scope>NUCLEOTIDE SEQUENCE</scope>
    <source>
        <strain evidence="11">MT/VB/25A 57/8</strain>
    </source>
</reference>
<dbReference type="PANTHER" id="PTHR33285:SF55">
    <property type="entry name" value="PHYTOSULFOKINES 3"/>
    <property type="match status" value="1"/>
</dbReference>
<comment type="caution">
    <text evidence="11">The sequence shown here is derived from an EMBL/GenBank/DDBJ whole genome shotgun (WGS) entry which is preliminary data.</text>
</comment>
<keyword evidence="6 9" id="KW-0732">Signal</keyword>
<evidence type="ECO:0000256" key="1">
    <source>
        <dbReference type="ARBA" id="ARBA00004613"/>
    </source>
</evidence>
<evidence type="ECO:0000256" key="4">
    <source>
        <dbReference type="ARBA" id="ARBA00022525"/>
    </source>
</evidence>
<protein>
    <recommendedName>
        <fullName evidence="9">Phytosulfokine</fullName>
    </recommendedName>
    <component>
        <recommendedName>
            <fullName evidence="9">Phytosulfokine-alpha</fullName>
            <shortName evidence="9">PSK-alpha</shortName>
            <shortName evidence="9">Phytosulfokine-a</shortName>
        </recommendedName>
    </component>
    <component>
        <recommendedName>
            <fullName evidence="9">Phytosulfokine-beta</fullName>
            <shortName evidence="9">PSK-beta</shortName>
            <shortName evidence="9">Phytosulfokine-b</shortName>
        </recommendedName>
    </component>
</protein>
<evidence type="ECO:0000256" key="5">
    <source>
        <dbReference type="ARBA" id="ARBA00022641"/>
    </source>
</evidence>
<dbReference type="PANTHER" id="PTHR33285">
    <property type="entry name" value="PHYTOSULFOKINES 3"/>
    <property type="match status" value="1"/>
</dbReference>
<evidence type="ECO:0000256" key="7">
    <source>
        <dbReference type="ARBA" id="ARBA00022782"/>
    </source>
</evidence>
<name>A0ABQ9MAT1_HEVBR</name>
<dbReference type="InterPro" id="IPR009438">
    <property type="entry name" value="Phytosulfokine"/>
</dbReference>
<evidence type="ECO:0000256" key="8">
    <source>
        <dbReference type="ARBA" id="ARBA00023030"/>
    </source>
</evidence>
<keyword evidence="10" id="KW-0812">Transmembrane</keyword>
<evidence type="ECO:0000313" key="12">
    <source>
        <dbReference type="Proteomes" id="UP001174677"/>
    </source>
</evidence>
<keyword evidence="4 9" id="KW-0964">Secreted</keyword>
<evidence type="ECO:0000256" key="10">
    <source>
        <dbReference type="SAM" id="Phobius"/>
    </source>
</evidence>
<organism evidence="11 12">
    <name type="scientific">Hevea brasiliensis</name>
    <name type="common">Para rubber tree</name>
    <name type="synonym">Siphonia brasiliensis</name>
    <dbReference type="NCBI Taxonomy" id="3981"/>
    <lineage>
        <taxon>Eukaryota</taxon>
        <taxon>Viridiplantae</taxon>
        <taxon>Streptophyta</taxon>
        <taxon>Embryophyta</taxon>
        <taxon>Tracheophyta</taxon>
        <taxon>Spermatophyta</taxon>
        <taxon>Magnoliopsida</taxon>
        <taxon>eudicotyledons</taxon>
        <taxon>Gunneridae</taxon>
        <taxon>Pentapetalae</taxon>
        <taxon>rosids</taxon>
        <taxon>fabids</taxon>
        <taxon>Malpighiales</taxon>
        <taxon>Euphorbiaceae</taxon>
        <taxon>Crotonoideae</taxon>
        <taxon>Micrandreae</taxon>
        <taxon>Hevea</taxon>
    </lineage>
</organism>
<evidence type="ECO:0000256" key="2">
    <source>
        <dbReference type="ARBA" id="ARBA00010781"/>
    </source>
</evidence>
<evidence type="ECO:0000256" key="3">
    <source>
        <dbReference type="ARBA" id="ARBA00022473"/>
    </source>
</evidence>
<dbReference type="Pfam" id="PF06404">
    <property type="entry name" value="PSK"/>
    <property type="match status" value="1"/>
</dbReference>
<keyword evidence="3 9" id="KW-0217">Developmental protein</keyword>
<feature type="transmembrane region" description="Helical" evidence="10">
    <location>
        <begin position="40"/>
        <end position="61"/>
    </location>
</feature>
<evidence type="ECO:0000256" key="6">
    <source>
        <dbReference type="ARBA" id="ARBA00022729"/>
    </source>
</evidence>
<keyword evidence="5 9" id="KW-0765">Sulfation</keyword>